<dbReference type="HOGENOM" id="CLU_2023566_0_0_5"/>
<feature type="region of interest" description="Disordered" evidence="1">
    <location>
        <begin position="1"/>
        <end position="41"/>
    </location>
</feature>
<gene>
    <name evidence="2" type="ORF">HYPDE_26363</name>
</gene>
<evidence type="ECO:0000256" key="1">
    <source>
        <dbReference type="SAM" id="MobiDB-lite"/>
    </source>
</evidence>
<reference evidence="2 3" key="1">
    <citation type="journal article" date="2013" name="Genome Announc.">
        <title>Genome sequences for three denitrifying bacterial strains isolated from a uranium- and nitrate-contaminated subsurface environment.</title>
        <authorList>
            <person name="Venkatramanan R."/>
            <person name="Prakash O."/>
            <person name="Woyke T."/>
            <person name="Chain P."/>
            <person name="Goodwin L.A."/>
            <person name="Watson D."/>
            <person name="Brooks S."/>
            <person name="Kostka J.E."/>
            <person name="Green S.J."/>
        </authorList>
    </citation>
    <scope>NUCLEOTIDE SEQUENCE [LARGE SCALE GENOMIC DNA]</scope>
    <source>
        <strain evidence="2 3">1NES1</strain>
    </source>
</reference>
<sequence length="122" mass="13663">MSRQDAPTNDSQPPIEDAGRNGDDEPRHVATGRDLSPDLARDHAAVVEQLERRLEEKDERIKEKDQMIGLLTGQMAVKDEQIKTMGERAKETNVLIQGLQKIMQQLQLGAPRADVSPDQPQQ</sequence>
<dbReference type="EMBL" id="CP005587">
    <property type="protein sequence ID" value="AGK56955.1"/>
    <property type="molecule type" value="Genomic_DNA"/>
</dbReference>
<name>N0BA24_9HYPH</name>
<dbReference type="Proteomes" id="UP000005952">
    <property type="component" value="Chromosome"/>
</dbReference>
<dbReference type="AlphaFoldDB" id="N0BA24"/>
<dbReference type="RefSeq" id="WP_015596992.1">
    <property type="nucleotide sequence ID" value="NC_021172.1"/>
</dbReference>
<evidence type="ECO:0000313" key="3">
    <source>
        <dbReference type="Proteomes" id="UP000005952"/>
    </source>
</evidence>
<evidence type="ECO:0000313" key="2">
    <source>
        <dbReference type="EMBL" id="AGK56955.1"/>
    </source>
</evidence>
<organism evidence="2 3">
    <name type="scientific">Hyphomicrobium denitrificans 1NES1</name>
    <dbReference type="NCBI Taxonomy" id="670307"/>
    <lineage>
        <taxon>Bacteria</taxon>
        <taxon>Pseudomonadati</taxon>
        <taxon>Pseudomonadota</taxon>
        <taxon>Alphaproteobacteria</taxon>
        <taxon>Hyphomicrobiales</taxon>
        <taxon>Hyphomicrobiaceae</taxon>
        <taxon>Hyphomicrobium</taxon>
    </lineage>
</organism>
<keyword evidence="3" id="KW-1185">Reference proteome</keyword>
<accession>N0BA24</accession>
<feature type="compositionally biased region" description="Polar residues" evidence="1">
    <location>
        <begin position="1"/>
        <end position="12"/>
    </location>
</feature>
<protein>
    <submittedName>
        <fullName evidence="2">Uncharacterized protein</fullName>
    </submittedName>
</protein>
<dbReference type="KEGG" id="hdt:HYPDE_26363"/>
<proteinExistence type="predicted"/>
<feature type="compositionally biased region" description="Basic and acidic residues" evidence="1">
    <location>
        <begin position="17"/>
        <end position="28"/>
    </location>
</feature>